<evidence type="ECO:0000313" key="3">
    <source>
        <dbReference type="EMBL" id="MCH92570.1"/>
    </source>
</evidence>
<keyword evidence="4" id="KW-1185">Reference proteome</keyword>
<evidence type="ECO:0000259" key="2">
    <source>
        <dbReference type="Pfam" id="PF03372"/>
    </source>
</evidence>
<dbReference type="GO" id="GO:0004527">
    <property type="term" value="F:exonuclease activity"/>
    <property type="evidence" value="ECO:0007669"/>
    <property type="project" value="UniProtKB-KW"/>
</dbReference>
<dbReference type="SUPFAM" id="SSF56219">
    <property type="entry name" value="DNase I-like"/>
    <property type="match status" value="1"/>
</dbReference>
<keyword evidence="3" id="KW-0255">Endonuclease</keyword>
<dbReference type="EMBL" id="LXQA010022962">
    <property type="protein sequence ID" value="MCH92570.1"/>
    <property type="molecule type" value="Genomic_DNA"/>
</dbReference>
<proteinExistence type="predicted"/>
<feature type="domain" description="Endonuclease/exonuclease/phosphatase" evidence="2">
    <location>
        <begin position="63"/>
        <end position="138"/>
    </location>
</feature>
<accession>A0A392MYH0</accession>
<dbReference type="AlphaFoldDB" id="A0A392MYH0"/>
<sequence length="157" mass="17491">MILGCGGTYVRLCMIYGLLLQGCSLSNCSRGAATSIAPPDSSSNKGHPKAVPSLKDLVRVYKPEIILLINLQIHDSMRGDWRLTSFWGYSDSARRRQSWNLLRDLASTSTDPWCIIGDFNDLLSSDDKRGGPERPSWLYNGFRNAVSDCSFLDMPLE</sequence>
<reference evidence="3 4" key="1">
    <citation type="journal article" date="2018" name="Front. Plant Sci.">
        <title>Red Clover (Trifolium pratense) and Zigzag Clover (T. medium) - A Picture of Genomic Similarities and Differences.</title>
        <authorList>
            <person name="Dluhosova J."/>
            <person name="Istvanek J."/>
            <person name="Nedelnik J."/>
            <person name="Repkova J."/>
        </authorList>
    </citation>
    <scope>NUCLEOTIDE SEQUENCE [LARGE SCALE GENOMIC DNA]</scope>
    <source>
        <strain evidence="4">cv. 10/8</strain>
        <tissue evidence="3">Leaf</tissue>
    </source>
</reference>
<dbReference type="Proteomes" id="UP000265520">
    <property type="component" value="Unassembled WGS sequence"/>
</dbReference>
<protein>
    <submittedName>
        <fullName evidence="3">Endonuclease/exonuclease/phosphatase family protein</fullName>
    </submittedName>
</protein>
<comment type="caution">
    <text evidence="3">The sequence shown here is derived from an EMBL/GenBank/DDBJ whole genome shotgun (WGS) entry which is preliminary data.</text>
</comment>
<feature type="non-terminal residue" evidence="3">
    <location>
        <position position="157"/>
    </location>
</feature>
<keyword evidence="3" id="KW-0540">Nuclease</keyword>
<name>A0A392MYH0_9FABA</name>
<dbReference type="Gene3D" id="3.60.10.10">
    <property type="entry name" value="Endonuclease/exonuclease/phosphatase"/>
    <property type="match status" value="1"/>
</dbReference>
<feature type="chain" id="PRO_5017477396" evidence="1">
    <location>
        <begin position="29"/>
        <end position="157"/>
    </location>
</feature>
<keyword evidence="3" id="KW-0378">Hydrolase</keyword>
<evidence type="ECO:0000256" key="1">
    <source>
        <dbReference type="SAM" id="SignalP"/>
    </source>
</evidence>
<keyword evidence="1" id="KW-0732">Signal</keyword>
<dbReference type="InterPro" id="IPR005135">
    <property type="entry name" value="Endo/exonuclease/phosphatase"/>
</dbReference>
<evidence type="ECO:0000313" key="4">
    <source>
        <dbReference type="Proteomes" id="UP000265520"/>
    </source>
</evidence>
<dbReference type="Pfam" id="PF03372">
    <property type="entry name" value="Exo_endo_phos"/>
    <property type="match status" value="1"/>
</dbReference>
<feature type="signal peptide" evidence="1">
    <location>
        <begin position="1"/>
        <end position="28"/>
    </location>
</feature>
<organism evidence="3 4">
    <name type="scientific">Trifolium medium</name>
    <dbReference type="NCBI Taxonomy" id="97028"/>
    <lineage>
        <taxon>Eukaryota</taxon>
        <taxon>Viridiplantae</taxon>
        <taxon>Streptophyta</taxon>
        <taxon>Embryophyta</taxon>
        <taxon>Tracheophyta</taxon>
        <taxon>Spermatophyta</taxon>
        <taxon>Magnoliopsida</taxon>
        <taxon>eudicotyledons</taxon>
        <taxon>Gunneridae</taxon>
        <taxon>Pentapetalae</taxon>
        <taxon>rosids</taxon>
        <taxon>fabids</taxon>
        <taxon>Fabales</taxon>
        <taxon>Fabaceae</taxon>
        <taxon>Papilionoideae</taxon>
        <taxon>50 kb inversion clade</taxon>
        <taxon>NPAAA clade</taxon>
        <taxon>Hologalegina</taxon>
        <taxon>IRL clade</taxon>
        <taxon>Trifolieae</taxon>
        <taxon>Trifolium</taxon>
    </lineage>
</organism>
<keyword evidence="3" id="KW-0269">Exonuclease</keyword>
<dbReference type="GO" id="GO:0004519">
    <property type="term" value="F:endonuclease activity"/>
    <property type="evidence" value="ECO:0007669"/>
    <property type="project" value="UniProtKB-KW"/>
</dbReference>
<dbReference type="InterPro" id="IPR036691">
    <property type="entry name" value="Endo/exonu/phosph_ase_sf"/>
</dbReference>